<gene>
    <name evidence="1" type="ORF">A9Q75_17685</name>
</gene>
<dbReference type="EMBL" id="MAAF01000109">
    <property type="protein sequence ID" value="OUR75634.1"/>
    <property type="molecule type" value="Genomic_DNA"/>
</dbReference>
<accession>A0A1Y5E372</accession>
<proteinExistence type="predicted"/>
<dbReference type="AlphaFoldDB" id="A0A1Y5E372"/>
<evidence type="ECO:0000313" key="1">
    <source>
        <dbReference type="EMBL" id="OUR75634.1"/>
    </source>
</evidence>
<sequence>MERGKRKAREYIEDEWISQYDMFKPEKDGWDYILKVTYGSPKELEETVYDIMSEAQSTADMKNCFVEINVTHKESGQHL</sequence>
<name>A0A1Y5E372_COLPS</name>
<protein>
    <submittedName>
        <fullName evidence="1">Uncharacterized protein</fullName>
    </submittedName>
</protein>
<dbReference type="Proteomes" id="UP000243053">
    <property type="component" value="Unassembled WGS sequence"/>
</dbReference>
<organism evidence="1 2">
    <name type="scientific">Colwellia psychrerythraea</name>
    <name type="common">Vibrio psychroerythus</name>
    <dbReference type="NCBI Taxonomy" id="28229"/>
    <lineage>
        <taxon>Bacteria</taxon>
        <taxon>Pseudomonadati</taxon>
        <taxon>Pseudomonadota</taxon>
        <taxon>Gammaproteobacteria</taxon>
        <taxon>Alteromonadales</taxon>
        <taxon>Colwelliaceae</taxon>
        <taxon>Colwellia</taxon>
    </lineage>
</organism>
<evidence type="ECO:0000313" key="2">
    <source>
        <dbReference type="Proteomes" id="UP000243053"/>
    </source>
</evidence>
<reference evidence="2" key="1">
    <citation type="journal article" date="2017" name="Proc. Natl. Acad. Sci. U.S.A.">
        <title>Simulation of Deepwater Horizon oil plume reveals substrate specialization within a complex community of hydrocarbon degraders.</title>
        <authorList>
            <person name="Hu P."/>
            <person name="Dubinsky E.A."/>
            <person name="Probst A.J."/>
            <person name="Wang J."/>
            <person name="Sieber C.M.K."/>
            <person name="Tom L.M."/>
            <person name="Gardinali P."/>
            <person name="Banfield J.F."/>
            <person name="Atlas R.M."/>
            <person name="Andersen G.L."/>
        </authorList>
    </citation>
    <scope>NUCLEOTIDE SEQUENCE [LARGE SCALE GENOMIC DNA]</scope>
</reference>
<comment type="caution">
    <text evidence="1">The sequence shown here is derived from an EMBL/GenBank/DDBJ whole genome shotgun (WGS) entry which is preliminary data.</text>
</comment>